<gene>
    <name evidence="3" type="ORF">V6N12_062723</name>
</gene>
<feature type="transmembrane region" description="Helical" evidence="2">
    <location>
        <begin position="28"/>
        <end position="46"/>
    </location>
</feature>
<proteinExistence type="predicted"/>
<evidence type="ECO:0000256" key="1">
    <source>
        <dbReference type="ARBA" id="ARBA00022737"/>
    </source>
</evidence>
<dbReference type="PANTHER" id="PTHR47928:SF207">
    <property type="entry name" value="PENTATRICOPEPTIDE REPEAT-CONTAINING PROTEIN"/>
    <property type="match status" value="1"/>
</dbReference>
<sequence length="113" mass="12695">MVERGIEVISYTFCYVAALGGLKEDECVHGYLLIWVLVVAIVLMYAKCGRMEDANSVFSSIAVKDINYWNTMIQGYLKNCFPNKSLKMFAAMLKQLNPDNRTMACILHACASL</sequence>
<dbReference type="Pfam" id="PF01535">
    <property type="entry name" value="PPR"/>
    <property type="match status" value="2"/>
</dbReference>
<keyword evidence="2" id="KW-0812">Transmembrane</keyword>
<keyword evidence="2" id="KW-0472">Membrane</keyword>
<evidence type="ECO:0000313" key="4">
    <source>
        <dbReference type="Proteomes" id="UP001472677"/>
    </source>
</evidence>
<dbReference type="Proteomes" id="UP001472677">
    <property type="component" value="Unassembled WGS sequence"/>
</dbReference>
<dbReference type="NCBIfam" id="TIGR00756">
    <property type="entry name" value="PPR"/>
    <property type="match status" value="1"/>
</dbReference>
<dbReference type="EMBL" id="JBBPBM010000007">
    <property type="protein sequence ID" value="KAK8575046.1"/>
    <property type="molecule type" value="Genomic_DNA"/>
</dbReference>
<dbReference type="InterPro" id="IPR050421">
    <property type="entry name" value="PPR"/>
</dbReference>
<evidence type="ECO:0008006" key="5">
    <source>
        <dbReference type="Google" id="ProtNLM"/>
    </source>
</evidence>
<dbReference type="InterPro" id="IPR002885">
    <property type="entry name" value="PPR_rpt"/>
</dbReference>
<name>A0ABR2F9P9_9ROSI</name>
<keyword evidence="4" id="KW-1185">Reference proteome</keyword>
<protein>
    <recommendedName>
        <fullName evidence="5">Pentatricopeptide repeat-containing protein</fullName>
    </recommendedName>
</protein>
<organism evidence="3 4">
    <name type="scientific">Hibiscus sabdariffa</name>
    <name type="common">roselle</name>
    <dbReference type="NCBI Taxonomy" id="183260"/>
    <lineage>
        <taxon>Eukaryota</taxon>
        <taxon>Viridiplantae</taxon>
        <taxon>Streptophyta</taxon>
        <taxon>Embryophyta</taxon>
        <taxon>Tracheophyta</taxon>
        <taxon>Spermatophyta</taxon>
        <taxon>Magnoliopsida</taxon>
        <taxon>eudicotyledons</taxon>
        <taxon>Gunneridae</taxon>
        <taxon>Pentapetalae</taxon>
        <taxon>rosids</taxon>
        <taxon>malvids</taxon>
        <taxon>Malvales</taxon>
        <taxon>Malvaceae</taxon>
        <taxon>Malvoideae</taxon>
        <taxon>Hibiscus</taxon>
    </lineage>
</organism>
<dbReference type="Gene3D" id="1.25.40.10">
    <property type="entry name" value="Tetratricopeptide repeat domain"/>
    <property type="match status" value="1"/>
</dbReference>
<evidence type="ECO:0000313" key="3">
    <source>
        <dbReference type="EMBL" id="KAK8575046.1"/>
    </source>
</evidence>
<keyword evidence="1" id="KW-0677">Repeat</keyword>
<keyword evidence="2" id="KW-1133">Transmembrane helix</keyword>
<dbReference type="PANTHER" id="PTHR47928">
    <property type="entry name" value="REPEAT-CONTAINING PROTEIN, PUTATIVE-RELATED"/>
    <property type="match status" value="1"/>
</dbReference>
<accession>A0ABR2F9P9</accession>
<reference evidence="3 4" key="1">
    <citation type="journal article" date="2024" name="G3 (Bethesda)">
        <title>Genome assembly of Hibiscus sabdariffa L. provides insights into metabolisms of medicinal natural products.</title>
        <authorList>
            <person name="Kim T."/>
        </authorList>
    </citation>
    <scope>NUCLEOTIDE SEQUENCE [LARGE SCALE GENOMIC DNA]</scope>
    <source>
        <strain evidence="3">TK-2024</strain>
        <tissue evidence="3">Old leaves</tissue>
    </source>
</reference>
<evidence type="ECO:0000256" key="2">
    <source>
        <dbReference type="SAM" id="Phobius"/>
    </source>
</evidence>
<comment type="caution">
    <text evidence="3">The sequence shown here is derived from an EMBL/GenBank/DDBJ whole genome shotgun (WGS) entry which is preliminary data.</text>
</comment>
<dbReference type="InterPro" id="IPR011990">
    <property type="entry name" value="TPR-like_helical_dom_sf"/>
</dbReference>